<dbReference type="Pfam" id="PF08668">
    <property type="entry name" value="HDOD"/>
    <property type="match status" value="1"/>
</dbReference>
<dbReference type="Pfam" id="PF00563">
    <property type="entry name" value="EAL"/>
    <property type="match status" value="1"/>
</dbReference>
<sequence length="432" mass="50458">MVRCLWAAECCWLPPKRKQPFEDTMYTTYVARQPILNAKRHTLGYELLFRDGEKNAFPEYMDADRATYRLIVENFLSLGTNPRIARSRCFINFPHKSLIRRLPLTLPREQIVVEILETCQPTDDLFEAVQELSQRGYLLALDDFVYSPAWERFLPYVQIVKIDIMAMGLDKACEFVRGRLAQGSRRRFLAERVETEDEFHQARHAGFTFFQGYFFSKPEIIKQRYVSPEHVIAMQLFREVCQPEVDYVRVERLVAQDIALSYKLLRFVNTMSDRISVSISSFRQALVYLGQDKLRIFVSLAVASYISSKKPKELYNLSLQRAQFCQLMATHTHFKAHREQAFLIGMFSVLDALLDTSIEQLVEQLPLADDVKLALREREGPLGTLLDLEECFEKADWQGVEQHCLELGFDLEDVRQELIEAQRWSQDINRLI</sequence>
<proteinExistence type="predicted"/>
<dbReference type="Gene3D" id="3.20.20.450">
    <property type="entry name" value="EAL domain"/>
    <property type="match status" value="1"/>
</dbReference>
<dbReference type="InterPro" id="IPR035919">
    <property type="entry name" value="EAL_sf"/>
</dbReference>
<dbReference type="PANTHER" id="PTHR33525:SF4">
    <property type="entry name" value="CYCLIC DI-GMP PHOSPHODIESTERASE CDGJ"/>
    <property type="match status" value="1"/>
</dbReference>
<dbReference type="PIRSF" id="PIRSF003180">
    <property type="entry name" value="DiGMPpdiest_YuxH"/>
    <property type="match status" value="1"/>
</dbReference>
<gene>
    <name evidence="3" type="ORF">VchoM_03669</name>
</gene>
<dbReference type="InterPro" id="IPR014408">
    <property type="entry name" value="dGMP_Pdiesterase_EAL/HD-GYP"/>
</dbReference>
<dbReference type="Proteomes" id="UP000004687">
    <property type="component" value="Unassembled WGS sequence"/>
</dbReference>
<feature type="domain" description="HDOD" evidence="2">
    <location>
        <begin position="226"/>
        <end position="413"/>
    </location>
</feature>
<dbReference type="InterPro" id="IPR001633">
    <property type="entry name" value="EAL_dom"/>
</dbReference>
<dbReference type="PROSITE" id="PS50883">
    <property type="entry name" value="EAL"/>
    <property type="match status" value="1"/>
</dbReference>
<reference evidence="3" key="1">
    <citation type="submission" date="2005-09" db="EMBL/GenBank/DDBJ databases">
        <title>Annotation of Vibrio cholerae MO10.</title>
        <authorList>
            <person name="Colwell R."/>
            <person name="Grim C.J."/>
            <person name="Young S."/>
            <person name="Jaffe D."/>
            <person name="Gnerre S."/>
            <person name="Berlin A."/>
            <person name="Heiman D."/>
            <person name="Hepburn T."/>
            <person name="Shea T."/>
            <person name="Sykes S."/>
            <person name="Yandava C."/>
            <person name="Alvarado L."/>
            <person name="Kodira C."/>
            <person name="Borodovsky M."/>
            <person name="Heidelberg J."/>
            <person name="Lander E."/>
            <person name="Galagan J."/>
            <person name="Nusbaum C."/>
            <person name="Birren B."/>
        </authorList>
    </citation>
    <scope>NUCLEOTIDE SEQUENCE [LARGE SCALE GENOMIC DNA]</scope>
    <source>
        <strain evidence="3">MO10</strain>
    </source>
</reference>
<dbReference type="AlphaFoldDB" id="A0A0X1L506"/>
<evidence type="ECO:0000313" key="3">
    <source>
        <dbReference type="EMBL" id="EET25641.1"/>
    </source>
</evidence>
<evidence type="ECO:0000259" key="1">
    <source>
        <dbReference type="PROSITE" id="PS50883"/>
    </source>
</evidence>
<dbReference type="InterPro" id="IPR052340">
    <property type="entry name" value="RNase_Y/CdgJ"/>
</dbReference>
<feature type="domain" description="EAL" evidence="1">
    <location>
        <begin position="1"/>
        <end position="232"/>
    </location>
</feature>
<dbReference type="PANTHER" id="PTHR33525">
    <property type="match status" value="1"/>
</dbReference>
<evidence type="ECO:0008006" key="4">
    <source>
        <dbReference type="Google" id="ProtNLM"/>
    </source>
</evidence>
<dbReference type="SUPFAM" id="SSF109604">
    <property type="entry name" value="HD-domain/PDEase-like"/>
    <property type="match status" value="1"/>
</dbReference>
<dbReference type="SMR" id="A0A0X1L506"/>
<dbReference type="HOGENOM" id="CLU_044951_2_0_6"/>
<dbReference type="EMBL" id="DS990141">
    <property type="protein sequence ID" value="EET25641.1"/>
    <property type="molecule type" value="Genomic_DNA"/>
</dbReference>
<name>A0A0X1L506_VIBCO</name>
<accession>A0A0X1L506</accession>
<evidence type="ECO:0000259" key="2">
    <source>
        <dbReference type="PROSITE" id="PS51833"/>
    </source>
</evidence>
<dbReference type="SMART" id="SM00052">
    <property type="entry name" value="EAL"/>
    <property type="match status" value="1"/>
</dbReference>
<dbReference type="Gene3D" id="1.10.3210.10">
    <property type="entry name" value="Hypothetical protein af1432"/>
    <property type="match status" value="1"/>
</dbReference>
<dbReference type="PROSITE" id="PS51833">
    <property type="entry name" value="HDOD"/>
    <property type="match status" value="1"/>
</dbReference>
<organism evidence="3">
    <name type="scientific">Vibrio cholerae (strain MO10)</name>
    <dbReference type="NCBI Taxonomy" id="345072"/>
    <lineage>
        <taxon>Bacteria</taxon>
        <taxon>Pseudomonadati</taxon>
        <taxon>Pseudomonadota</taxon>
        <taxon>Gammaproteobacteria</taxon>
        <taxon>Vibrionales</taxon>
        <taxon>Vibrionaceae</taxon>
        <taxon>Vibrio</taxon>
    </lineage>
</organism>
<dbReference type="InterPro" id="IPR013976">
    <property type="entry name" value="HDOD"/>
</dbReference>
<reference evidence="3" key="2">
    <citation type="submission" date="2008-07" db="EMBL/GenBank/DDBJ databases">
        <authorList>
            <consortium name="Broad Institute Genome Sequencing Platform"/>
            <person name="Colwell R."/>
            <person name="Grim C.J."/>
            <person name="Young S."/>
            <person name="Jaffe D."/>
            <person name="Gnerre S."/>
            <person name="Berlin A."/>
            <person name="Heiman D."/>
            <person name="Hepburn T."/>
            <person name="Shea T."/>
            <person name="Sykes S."/>
            <person name="Alvarado L."/>
            <person name="Kodira C."/>
            <person name="Heidelberg J."/>
            <person name="Lander E."/>
            <person name="Galagan J."/>
            <person name="Nusbaum C."/>
            <person name="Birren B."/>
        </authorList>
    </citation>
    <scope>NUCLEOTIDE SEQUENCE [LARGE SCALE GENOMIC DNA]</scope>
    <source>
        <strain evidence="3">MO10</strain>
    </source>
</reference>
<protein>
    <recommendedName>
        <fullName evidence="4">HDOD domain-containing protein</fullName>
    </recommendedName>
</protein>
<dbReference type="SUPFAM" id="SSF141868">
    <property type="entry name" value="EAL domain-like"/>
    <property type="match status" value="1"/>
</dbReference>